<comment type="caution">
    <text evidence="3">The sequence shown here is derived from an EMBL/GenBank/DDBJ whole genome shotgun (WGS) entry which is preliminary data.</text>
</comment>
<dbReference type="SUPFAM" id="SSF50952">
    <property type="entry name" value="Soluble quinoprotein glucose dehydrogenase"/>
    <property type="match status" value="1"/>
</dbReference>
<dbReference type="InterPro" id="IPR012938">
    <property type="entry name" value="Glc/Sorbosone_DH"/>
</dbReference>
<evidence type="ECO:0000259" key="2">
    <source>
        <dbReference type="Pfam" id="PF07995"/>
    </source>
</evidence>
<dbReference type="PANTHER" id="PTHR19328">
    <property type="entry name" value="HEDGEHOG-INTERACTING PROTEIN"/>
    <property type="match status" value="1"/>
</dbReference>
<dbReference type="RefSeq" id="WP_146127092.1">
    <property type="nucleotide sequence ID" value="NZ_PVXO01000058.1"/>
</dbReference>
<protein>
    <recommendedName>
        <fullName evidence="2">Glucose/Sorbosone dehydrogenase domain-containing protein</fullName>
    </recommendedName>
</protein>
<gene>
    <name evidence="3" type="ORF">CLLI_21680</name>
</gene>
<dbReference type="Gene3D" id="2.120.10.30">
    <property type="entry name" value="TolB, C-terminal domain"/>
    <property type="match status" value="1"/>
</dbReference>
<keyword evidence="4" id="KW-1185">Reference proteome</keyword>
<proteinExistence type="predicted"/>
<organism evidence="3 4">
    <name type="scientific">Clostridium liquoris</name>
    <dbReference type="NCBI Taxonomy" id="1289519"/>
    <lineage>
        <taxon>Bacteria</taxon>
        <taxon>Bacillati</taxon>
        <taxon>Bacillota</taxon>
        <taxon>Clostridia</taxon>
        <taxon>Eubacteriales</taxon>
        <taxon>Clostridiaceae</taxon>
        <taxon>Clostridium</taxon>
    </lineage>
</organism>
<reference evidence="3 4" key="1">
    <citation type="submission" date="2018-03" db="EMBL/GenBank/DDBJ databases">
        <title>Genome sequence of Clostridium liquoris DSM 100320.</title>
        <authorList>
            <person name="Poehlein A."/>
            <person name="Daniel R."/>
        </authorList>
    </citation>
    <scope>NUCLEOTIDE SEQUENCE [LARGE SCALE GENOMIC DNA]</scope>
    <source>
        <strain evidence="3 4">DSM 100320</strain>
    </source>
</reference>
<evidence type="ECO:0000256" key="1">
    <source>
        <dbReference type="SAM" id="MobiDB-lite"/>
    </source>
</evidence>
<dbReference type="OrthoDB" id="9770043at2"/>
<evidence type="ECO:0000313" key="4">
    <source>
        <dbReference type="Proteomes" id="UP000239706"/>
    </source>
</evidence>
<feature type="domain" description="Glucose/Sorbosone dehydrogenase" evidence="2">
    <location>
        <begin position="225"/>
        <end position="328"/>
    </location>
</feature>
<dbReference type="InterPro" id="IPR011042">
    <property type="entry name" value="6-blade_b-propeller_TolB-like"/>
</dbReference>
<dbReference type="Pfam" id="PF07995">
    <property type="entry name" value="GSDH"/>
    <property type="match status" value="1"/>
</dbReference>
<sequence length="454" mass="49797">MNNKKVRKNRDEEDGLKNPKYAPRKVNPEDIQLPPGYKIQVFAKDLDTPINLIITEDNDMLLADSGVTSGSGKVLKLTSKGFQVIAEGFNPPLTGINYYNGNIYVSHRGSITIIKPDGTKQDIISGLPSFGDHHNNQVIFGADGKMYFGQGTATNSGVVGLDNAGWVKKYPYFHDYPGSTIVLTGENYVTKNFLKPYEKKLAYTGAYSPFGVPTVPGEHVKGIIPANGSILRANPDGSNLQLVAWGLRNPFRIKFDHNNRLFCANHGADVRGSRPLDKCPDEFQLIMPGMWYGWPDYSGGLPVTLPMFKPEGMSQPKFLLAYHPMIPPKPFANFPNHSATMGFTFNYNKDFGDFGDAYIAEFGSNAPETTGGKPLPKVGHRVSQIHMNTGKISTFAINKSGYAASYTGGGGFERPIDVVFDKDGAMYVVDFALSSPNESNKFAPNTGVIWKITK</sequence>
<feature type="region of interest" description="Disordered" evidence="1">
    <location>
        <begin position="1"/>
        <end position="29"/>
    </location>
</feature>
<name>A0A2T0B1T2_9CLOT</name>
<dbReference type="PANTHER" id="PTHR19328:SF13">
    <property type="entry name" value="HIPL1 PROTEIN"/>
    <property type="match status" value="1"/>
</dbReference>
<dbReference type="AlphaFoldDB" id="A0A2T0B1T2"/>
<accession>A0A2T0B1T2</accession>
<dbReference type="EMBL" id="PVXO01000058">
    <property type="protein sequence ID" value="PRR77780.1"/>
    <property type="molecule type" value="Genomic_DNA"/>
</dbReference>
<dbReference type="InterPro" id="IPR011041">
    <property type="entry name" value="Quinoprot_gluc/sorb_DH_b-prop"/>
</dbReference>
<evidence type="ECO:0000313" key="3">
    <source>
        <dbReference type="EMBL" id="PRR77780.1"/>
    </source>
</evidence>
<dbReference type="Proteomes" id="UP000239706">
    <property type="component" value="Unassembled WGS sequence"/>
</dbReference>